<dbReference type="GO" id="GO:0005509">
    <property type="term" value="F:calcium ion binding"/>
    <property type="evidence" value="ECO:0007669"/>
    <property type="project" value="InterPro"/>
</dbReference>
<feature type="domain" description="EF-hand" evidence="3">
    <location>
        <begin position="25"/>
        <end position="57"/>
    </location>
</feature>
<dbReference type="Proteomes" id="UP000317982">
    <property type="component" value="Unassembled WGS sequence"/>
</dbReference>
<dbReference type="OrthoDB" id="4563420at2"/>
<dbReference type="PROSITE" id="PS50222">
    <property type="entry name" value="EF_HAND_2"/>
    <property type="match status" value="2"/>
</dbReference>
<dbReference type="Pfam" id="PF13499">
    <property type="entry name" value="EF-hand_7"/>
    <property type="match status" value="1"/>
</dbReference>
<dbReference type="PROSITE" id="PS00018">
    <property type="entry name" value="EF_HAND_1"/>
    <property type="match status" value="2"/>
</dbReference>
<evidence type="ECO:0000313" key="5">
    <source>
        <dbReference type="Proteomes" id="UP000317982"/>
    </source>
</evidence>
<proteinExistence type="predicted"/>
<evidence type="ECO:0000256" key="2">
    <source>
        <dbReference type="ARBA" id="ARBA00022737"/>
    </source>
</evidence>
<dbReference type="PANTHER" id="PTHR10891">
    <property type="entry name" value="EF-HAND CALCIUM-BINDING DOMAIN CONTAINING PROTEIN"/>
    <property type="match status" value="1"/>
</dbReference>
<sequence length="57" mass="5916">MDLDKDGKISAAELVQVAAALGDEVSEEDAAAGVARVDEDGDGLISLAEFTAYMESR</sequence>
<keyword evidence="1" id="KW-0479">Metal-binding</keyword>
<dbReference type="InterPro" id="IPR011992">
    <property type="entry name" value="EF-hand-dom_pair"/>
</dbReference>
<dbReference type="InterPro" id="IPR039647">
    <property type="entry name" value="EF_hand_pair_protein_CML-like"/>
</dbReference>
<dbReference type="InterPro" id="IPR018247">
    <property type="entry name" value="EF_Hand_1_Ca_BS"/>
</dbReference>
<comment type="caution">
    <text evidence="4">The sequence shown here is derived from an EMBL/GenBank/DDBJ whole genome shotgun (WGS) entry which is preliminary data.</text>
</comment>
<dbReference type="AlphaFoldDB" id="A0A545AFU7"/>
<dbReference type="InterPro" id="IPR002048">
    <property type="entry name" value="EF_hand_dom"/>
</dbReference>
<reference evidence="4 5" key="1">
    <citation type="submission" date="2019-07" db="EMBL/GenBank/DDBJ databases">
        <title>Cryptosporangium phraense sp. nov., isolated from plant litter.</title>
        <authorList>
            <person name="Suriyachadkun C."/>
        </authorList>
    </citation>
    <scope>NUCLEOTIDE SEQUENCE [LARGE SCALE GENOMIC DNA]</scope>
    <source>
        <strain evidence="4 5">A-T 5661</strain>
    </source>
</reference>
<feature type="domain" description="EF-hand" evidence="3">
    <location>
        <begin position="1"/>
        <end position="24"/>
    </location>
</feature>
<keyword evidence="2" id="KW-0677">Repeat</keyword>
<organism evidence="4 5">
    <name type="scientific">Cryptosporangium phraense</name>
    <dbReference type="NCBI Taxonomy" id="2593070"/>
    <lineage>
        <taxon>Bacteria</taxon>
        <taxon>Bacillati</taxon>
        <taxon>Actinomycetota</taxon>
        <taxon>Actinomycetes</taxon>
        <taxon>Cryptosporangiales</taxon>
        <taxon>Cryptosporangiaceae</taxon>
        <taxon>Cryptosporangium</taxon>
    </lineage>
</organism>
<evidence type="ECO:0000259" key="3">
    <source>
        <dbReference type="PROSITE" id="PS50222"/>
    </source>
</evidence>
<accession>A0A545AFU7</accession>
<evidence type="ECO:0000256" key="1">
    <source>
        <dbReference type="ARBA" id="ARBA00022723"/>
    </source>
</evidence>
<dbReference type="CDD" id="cd00051">
    <property type="entry name" value="EFh"/>
    <property type="match status" value="1"/>
</dbReference>
<dbReference type="InParanoid" id="A0A545AFU7"/>
<dbReference type="SUPFAM" id="SSF47473">
    <property type="entry name" value="EF-hand"/>
    <property type="match status" value="1"/>
</dbReference>
<dbReference type="Gene3D" id="1.10.238.10">
    <property type="entry name" value="EF-hand"/>
    <property type="match status" value="1"/>
</dbReference>
<name>A0A545AFU7_9ACTN</name>
<dbReference type="EMBL" id="VIRS01000046">
    <property type="protein sequence ID" value="TQS40189.1"/>
    <property type="molecule type" value="Genomic_DNA"/>
</dbReference>
<evidence type="ECO:0000313" key="4">
    <source>
        <dbReference type="EMBL" id="TQS40189.1"/>
    </source>
</evidence>
<gene>
    <name evidence="4" type="ORF">FL583_36125</name>
</gene>
<keyword evidence="5" id="KW-1185">Reference proteome</keyword>
<protein>
    <submittedName>
        <fullName evidence="4">EF-hand domain-containing protein</fullName>
    </submittedName>
</protein>